<keyword evidence="9" id="KW-1185">Reference proteome</keyword>
<protein>
    <recommendedName>
        <fullName evidence="7">Peptidase S8/S53 domain-containing protein</fullName>
    </recommendedName>
</protein>
<feature type="active site" description="Charge relay system" evidence="5 6">
    <location>
        <position position="248"/>
    </location>
</feature>
<reference evidence="8" key="1">
    <citation type="submission" date="2021-02" db="EMBL/GenBank/DDBJ databases">
        <title>Genome sequence Cadophora malorum strain M34.</title>
        <authorList>
            <person name="Stefanovic E."/>
            <person name="Vu D."/>
            <person name="Scully C."/>
            <person name="Dijksterhuis J."/>
            <person name="Roader J."/>
            <person name="Houbraken J."/>
        </authorList>
    </citation>
    <scope>NUCLEOTIDE SEQUENCE</scope>
    <source>
        <strain evidence="8">M34</strain>
    </source>
</reference>
<dbReference type="Gene3D" id="2.60.120.380">
    <property type="match status" value="1"/>
</dbReference>
<evidence type="ECO:0000256" key="3">
    <source>
        <dbReference type="ARBA" id="ARBA00022801"/>
    </source>
</evidence>
<keyword evidence="2 6" id="KW-0645">Protease</keyword>
<evidence type="ECO:0000256" key="6">
    <source>
        <dbReference type="PROSITE-ProRule" id="PRU01240"/>
    </source>
</evidence>
<dbReference type="PANTHER" id="PTHR43399">
    <property type="entry name" value="SUBTILISIN-RELATED"/>
    <property type="match status" value="1"/>
</dbReference>
<feature type="active site" description="Charge relay system" evidence="5 6">
    <location>
        <position position="293"/>
    </location>
</feature>
<keyword evidence="4 6" id="KW-0720">Serine protease</keyword>
<dbReference type="OrthoDB" id="3556949at2759"/>
<feature type="active site" description="Charge relay system" evidence="5 6">
    <location>
        <position position="491"/>
    </location>
</feature>
<organism evidence="8 9">
    <name type="scientific">Cadophora malorum</name>
    <dbReference type="NCBI Taxonomy" id="108018"/>
    <lineage>
        <taxon>Eukaryota</taxon>
        <taxon>Fungi</taxon>
        <taxon>Dikarya</taxon>
        <taxon>Ascomycota</taxon>
        <taxon>Pezizomycotina</taxon>
        <taxon>Leotiomycetes</taxon>
        <taxon>Helotiales</taxon>
        <taxon>Ploettnerulaceae</taxon>
        <taxon>Cadophora</taxon>
    </lineage>
</organism>
<dbReference type="GO" id="GO:0006508">
    <property type="term" value="P:proteolysis"/>
    <property type="evidence" value="ECO:0007669"/>
    <property type="project" value="UniProtKB-KW"/>
</dbReference>
<dbReference type="Proteomes" id="UP000664132">
    <property type="component" value="Unassembled WGS sequence"/>
</dbReference>
<evidence type="ECO:0000259" key="7">
    <source>
        <dbReference type="Pfam" id="PF00082"/>
    </source>
</evidence>
<dbReference type="PROSITE" id="PS00137">
    <property type="entry name" value="SUBTILASE_HIS"/>
    <property type="match status" value="1"/>
</dbReference>
<evidence type="ECO:0000256" key="2">
    <source>
        <dbReference type="ARBA" id="ARBA00022670"/>
    </source>
</evidence>
<dbReference type="Pfam" id="PF00082">
    <property type="entry name" value="Peptidase_S8"/>
    <property type="match status" value="1"/>
</dbReference>
<dbReference type="PRINTS" id="PR00723">
    <property type="entry name" value="SUBTILISIN"/>
</dbReference>
<dbReference type="InterPro" id="IPR034058">
    <property type="entry name" value="TagA/B/C/D_pept_dom"/>
</dbReference>
<dbReference type="EMBL" id="JAFJYH010000115">
    <property type="protein sequence ID" value="KAG4418998.1"/>
    <property type="molecule type" value="Genomic_DNA"/>
</dbReference>
<comment type="caution">
    <text evidence="8">The sequence shown here is derived from an EMBL/GenBank/DDBJ whole genome shotgun (WGS) entry which is preliminary data.</text>
</comment>
<dbReference type="InterPro" id="IPR022398">
    <property type="entry name" value="Peptidase_S8_His-AS"/>
</dbReference>
<dbReference type="InterPro" id="IPR036852">
    <property type="entry name" value="Peptidase_S8/S53_dom_sf"/>
</dbReference>
<name>A0A8H7THJ1_9HELO</name>
<evidence type="ECO:0000256" key="1">
    <source>
        <dbReference type="ARBA" id="ARBA00011073"/>
    </source>
</evidence>
<sequence length="696" mass="75330">MSFTPAPHVTTPPADAIAVTVNGQVVDPQNEYAKDAKNTDYIVITTRKILSIAEEHELQELSITILEDLGNSSFLCHCPCSDLGPIRAKQFVRQVDVYRTVYKIPESLVSSTRHESPTVDADDNNRITKRNHVSKNDSVSTPTQEYCTVDILTHETVKDQEFEGLKEFIASTCGISVEDLESVPGHVRMTLEMDKLVEIAKDDRVRIIEEVQQPQLMSSYDSRPIIYGKTDNVRSSFTGNGQIVTVTDTGFDSGNIDDCHPAFTGKVHSLIPLARNALPKLSDQQKRDDPDGHGTHICGIISGRDFETSHGLVGGIAPSAKLIVQSCYLSWQRKIHLPLNLETILAGPYEQGSRIFSNSWGVGADKGLQPDYANPAQVIDNFIRAHPDVLVCFSAGNDNYMKAVGKPTIGQHAGAKNVLTIGATGNQGSANAMYEKSSMGPSAQKRLKPDVVAPGVGIFAALSRGVVKYDGDAATAADMPNAKWKSLSGTSQATPLVAGCAAVLREALQAGGCSEPPGALLKAVIINGADKIPGIAENAQGHGRVNLQNSLAMLEPPPYFANDKFLPPSILGGTLVGGPLKQDEVYKFWLINNGTNNTTTHTHFKITMAYNDIGNKEIQNNLNLLVIDMGTKEVIPGNDKSLTDLDVQNNVEQIVLGYVPEHGLQVKVHAQKILALHEQDYVLAWSVFTPLEQSSS</sequence>
<accession>A0A8H7THJ1</accession>
<dbReference type="InterPro" id="IPR051048">
    <property type="entry name" value="Peptidase_S8/S53_subtilisin"/>
</dbReference>
<dbReference type="AlphaFoldDB" id="A0A8H7THJ1"/>
<dbReference type="SUPFAM" id="SSF49785">
    <property type="entry name" value="Galactose-binding domain-like"/>
    <property type="match status" value="1"/>
</dbReference>
<evidence type="ECO:0000313" key="8">
    <source>
        <dbReference type="EMBL" id="KAG4418998.1"/>
    </source>
</evidence>
<proteinExistence type="inferred from homology"/>
<keyword evidence="3 6" id="KW-0378">Hydrolase</keyword>
<comment type="similarity">
    <text evidence="1 6">Belongs to the peptidase S8 family.</text>
</comment>
<evidence type="ECO:0000256" key="4">
    <source>
        <dbReference type="ARBA" id="ARBA00022825"/>
    </source>
</evidence>
<dbReference type="Gene3D" id="3.40.50.200">
    <property type="entry name" value="Peptidase S8/S53 domain"/>
    <property type="match status" value="1"/>
</dbReference>
<dbReference type="GO" id="GO:0004252">
    <property type="term" value="F:serine-type endopeptidase activity"/>
    <property type="evidence" value="ECO:0007669"/>
    <property type="project" value="UniProtKB-UniRule"/>
</dbReference>
<evidence type="ECO:0000256" key="5">
    <source>
        <dbReference type="PIRSR" id="PIRSR615500-1"/>
    </source>
</evidence>
<dbReference type="PROSITE" id="PS00138">
    <property type="entry name" value="SUBTILASE_SER"/>
    <property type="match status" value="1"/>
</dbReference>
<evidence type="ECO:0000313" key="9">
    <source>
        <dbReference type="Proteomes" id="UP000664132"/>
    </source>
</evidence>
<dbReference type="InterPro" id="IPR015500">
    <property type="entry name" value="Peptidase_S8_subtilisin-rel"/>
</dbReference>
<dbReference type="CDD" id="cd04842">
    <property type="entry name" value="Peptidases_S8_Kp43_protease"/>
    <property type="match status" value="1"/>
</dbReference>
<feature type="domain" description="Peptidase S8/S53" evidence="7">
    <location>
        <begin position="239"/>
        <end position="543"/>
    </location>
</feature>
<gene>
    <name evidence="8" type="ORF">IFR04_007859</name>
</gene>
<dbReference type="SUPFAM" id="SSF52743">
    <property type="entry name" value="Subtilisin-like"/>
    <property type="match status" value="1"/>
</dbReference>
<dbReference type="PANTHER" id="PTHR43399:SF4">
    <property type="entry name" value="CELL WALL-ASSOCIATED PROTEASE"/>
    <property type="match status" value="1"/>
</dbReference>
<dbReference type="InterPro" id="IPR008979">
    <property type="entry name" value="Galactose-bd-like_sf"/>
</dbReference>
<dbReference type="InterPro" id="IPR023828">
    <property type="entry name" value="Peptidase_S8_Ser-AS"/>
</dbReference>
<dbReference type="PROSITE" id="PS51892">
    <property type="entry name" value="SUBTILASE"/>
    <property type="match status" value="1"/>
</dbReference>
<dbReference type="InterPro" id="IPR000209">
    <property type="entry name" value="Peptidase_S8/S53_dom"/>
</dbReference>